<sequence>MKVTFIYHSCFTIEFEDIVLVFDYYKGKLPKWECSKKVIFFASHKHRDHFSLEILRNHKEYEQVEFVLSNDIKFTDKFLERHGVDLQVKNKITHIGKDSSVVLGNGKKTIKVETLRSTDEGVAFIITYEGKTIYHAGDLNWWAWKGETEEEYKVMAEGYQREINKLSDKKIDVAFVVLDPRQEERYWWGMDYFLNTVDADIVFPMHCWEKYKIIDQFKLEKSSESYINKVMEIRGERESFNI</sequence>
<dbReference type="PANTHER" id="PTHR42967">
    <property type="entry name" value="METAL DEPENDENT HYDROLASE"/>
    <property type="match status" value="1"/>
</dbReference>
<dbReference type="EMBL" id="FOHN01000051">
    <property type="protein sequence ID" value="SET66525.1"/>
    <property type="molecule type" value="Genomic_DNA"/>
</dbReference>
<dbReference type="STRING" id="29364.SAMN04487772_1512"/>
<dbReference type="Proteomes" id="UP000199800">
    <property type="component" value="Unassembled WGS sequence"/>
</dbReference>
<gene>
    <name evidence="1" type="ORF">SAMN04487772_1512</name>
</gene>
<dbReference type="AlphaFoldDB" id="A0A1I0G779"/>
<evidence type="ECO:0000313" key="2">
    <source>
        <dbReference type="Proteomes" id="UP000199800"/>
    </source>
</evidence>
<dbReference type="Gene3D" id="3.60.15.10">
    <property type="entry name" value="Ribonuclease Z/Hydroxyacylglutathione hydrolase-like"/>
    <property type="match status" value="1"/>
</dbReference>
<dbReference type="RefSeq" id="WP_092479267.1">
    <property type="nucleotide sequence ID" value="NZ_FOHN01000051.1"/>
</dbReference>
<dbReference type="PANTHER" id="PTHR42967:SF1">
    <property type="entry name" value="MBL FOLD METALLO-HYDROLASE"/>
    <property type="match status" value="1"/>
</dbReference>
<reference evidence="1 2" key="1">
    <citation type="submission" date="2016-10" db="EMBL/GenBank/DDBJ databases">
        <authorList>
            <person name="de Groot N.N."/>
        </authorList>
    </citation>
    <scope>NUCLEOTIDE SEQUENCE [LARGE SCALE GENOMIC DNA]</scope>
    <source>
        <strain evidence="1 2">DSM 1801</strain>
    </source>
</reference>
<dbReference type="InterPro" id="IPR036866">
    <property type="entry name" value="RibonucZ/Hydroxyglut_hydro"/>
</dbReference>
<protein>
    <submittedName>
        <fullName evidence="1">L-ascorbate metabolism protein UlaG, beta-lactamase superfamily</fullName>
    </submittedName>
</protein>
<proteinExistence type="predicted"/>
<dbReference type="Pfam" id="PF13483">
    <property type="entry name" value="Lactamase_B_3"/>
    <property type="match status" value="1"/>
</dbReference>
<dbReference type="SUPFAM" id="SSF56281">
    <property type="entry name" value="Metallo-hydrolase/oxidoreductase"/>
    <property type="match status" value="1"/>
</dbReference>
<accession>A0A1I0G779</accession>
<keyword evidence="2" id="KW-1185">Reference proteome</keyword>
<name>A0A1I0G779_9FIRM</name>
<dbReference type="OrthoDB" id="36975at2"/>
<evidence type="ECO:0000313" key="1">
    <source>
        <dbReference type="EMBL" id="SET66525.1"/>
    </source>
</evidence>
<organism evidence="1 2">
    <name type="scientific">[Clostridium] polysaccharolyticum</name>
    <dbReference type="NCBI Taxonomy" id="29364"/>
    <lineage>
        <taxon>Bacteria</taxon>
        <taxon>Bacillati</taxon>
        <taxon>Bacillota</taxon>
        <taxon>Clostridia</taxon>
        <taxon>Lachnospirales</taxon>
        <taxon>Lachnospiraceae</taxon>
    </lineage>
</organism>